<dbReference type="RefSeq" id="WP_408083478.1">
    <property type="nucleotide sequence ID" value="NZ_JBELPZ010000001.1"/>
</dbReference>
<accession>A0ABW8YT46</accession>
<feature type="signal peptide" evidence="1">
    <location>
        <begin position="1"/>
        <end position="21"/>
    </location>
</feature>
<gene>
    <name evidence="2" type="ORF">ABS766_02320</name>
</gene>
<feature type="chain" id="PRO_5046127874" description="Outer membrane protein beta-barrel domain-containing protein" evidence="1">
    <location>
        <begin position="22"/>
        <end position="190"/>
    </location>
</feature>
<evidence type="ECO:0000256" key="1">
    <source>
        <dbReference type="SAM" id="SignalP"/>
    </source>
</evidence>
<sequence>MKKLFFMLCLSASTFSTMLFAQQTPINFIEQSVYNVQTGFLGVYVSNETRLGNKFALRTEIGLDAGFSINTEGSEWGLIPMINLEPRYYYNIGKRAGKGRNISGNAANFVTISTRFNPDFMVFSTNDSETASTLFFIPKWGIRRNIGKSNFNYEAGIGIGYYVMLGDNKKYFYDQEGVGVDLHLRIGYTF</sequence>
<dbReference type="Proteomes" id="UP001629156">
    <property type="component" value="Unassembled WGS sequence"/>
</dbReference>
<name>A0ABW8YT46_9FLAO</name>
<keyword evidence="1" id="KW-0732">Signal</keyword>
<keyword evidence="3" id="KW-1185">Reference proteome</keyword>
<comment type="caution">
    <text evidence="2">The sequence shown here is derived from an EMBL/GenBank/DDBJ whole genome shotgun (WGS) entry which is preliminary data.</text>
</comment>
<protein>
    <recommendedName>
        <fullName evidence="4">Outer membrane protein beta-barrel domain-containing protein</fullName>
    </recommendedName>
</protein>
<evidence type="ECO:0008006" key="4">
    <source>
        <dbReference type="Google" id="ProtNLM"/>
    </source>
</evidence>
<dbReference type="EMBL" id="JBELPZ010000001">
    <property type="protein sequence ID" value="MFL9843244.1"/>
    <property type="molecule type" value="Genomic_DNA"/>
</dbReference>
<organism evidence="2 3">
    <name type="scientific">Flavobacterium rhizosphaerae</name>
    <dbReference type="NCBI Taxonomy" id="3163298"/>
    <lineage>
        <taxon>Bacteria</taxon>
        <taxon>Pseudomonadati</taxon>
        <taxon>Bacteroidota</taxon>
        <taxon>Flavobacteriia</taxon>
        <taxon>Flavobacteriales</taxon>
        <taxon>Flavobacteriaceae</taxon>
        <taxon>Flavobacterium</taxon>
    </lineage>
</organism>
<reference evidence="2 3" key="1">
    <citation type="submission" date="2024-06" db="EMBL/GenBank/DDBJ databases">
        <authorList>
            <person name="Kaempfer P."/>
            <person name="Viver T."/>
        </authorList>
    </citation>
    <scope>NUCLEOTIDE SEQUENCE [LARGE SCALE GENOMIC DNA]</scope>
    <source>
        <strain evidence="2 3">ST-119</strain>
    </source>
</reference>
<evidence type="ECO:0000313" key="3">
    <source>
        <dbReference type="Proteomes" id="UP001629156"/>
    </source>
</evidence>
<proteinExistence type="predicted"/>
<evidence type="ECO:0000313" key="2">
    <source>
        <dbReference type="EMBL" id="MFL9843244.1"/>
    </source>
</evidence>